<sequence length="319" mass="35482">MSKVEGGNNYIPVQKLNDSGANANVSIGSGNIDNRLSVSHLSEQQQASLQSLVGGGFQLPRAGNSQGLATIDPQSLLSLLQGLKAEKSDLETENQIEVLKDLKARKEESAQKTIDLLEGRSEAESVSKCEKVAMHFELAFSPALNFSPSYMEKYNATVNGVDKINDKIDSLYSDYYGGEGAVSLKEYVNEYDKMDEALRHEKLNELVSKGIVDNEMYADVSQLINDQAPRLDVEAVFLHEAVKHADEKSLSEIDSVTKYHLENKEEPMSNAEFLKWFKDKVAEEENLEKTLRKIEEAIESIMLGASGQRELYSMHNRGI</sequence>
<proteinExistence type="predicted"/>
<gene>
    <name evidence="1" type="ORF">ElyMa_001021000</name>
</gene>
<dbReference type="AlphaFoldDB" id="A0AAV4HK32"/>
<dbReference type="EMBL" id="BMAT01002074">
    <property type="protein sequence ID" value="GFR98517.1"/>
    <property type="molecule type" value="Genomic_DNA"/>
</dbReference>
<accession>A0AAV4HK32</accession>
<name>A0AAV4HK32_9GAST</name>
<organism evidence="1 2">
    <name type="scientific">Elysia marginata</name>
    <dbReference type="NCBI Taxonomy" id="1093978"/>
    <lineage>
        <taxon>Eukaryota</taxon>
        <taxon>Metazoa</taxon>
        <taxon>Spiralia</taxon>
        <taxon>Lophotrochozoa</taxon>
        <taxon>Mollusca</taxon>
        <taxon>Gastropoda</taxon>
        <taxon>Heterobranchia</taxon>
        <taxon>Euthyneura</taxon>
        <taxon>Panpulmonata</taxon>
        <taxon>Sacoglossa</taxon>
        <taxon>Placobranchoidea</taxon>
        <taxon>Plakobranchidae</taxon>
        <taxon>Elysia</taxon>
    </lineage>
</organism>
<dbReference type="Proteomes" id="UP000762676">
    <property type="component" value="Unassembled WGS sequence"/>
</dbReference>
<comment type="caution">
    <text evidence="1">The sequence shown here is derived from an EMBL/GenBank/DDBJ whole genome shotgun (WGS) entry which is preliminary data.</text>
</comment>
<evidence type="ECO:0000313" key="2">
    <source>
        <dbReference type="Proteomes" id="UP000762676"/>
    </source>
</evidence>
<reference evidence="1 2" key="1">
    <citation type="journal article" date="2021" name="Elife">
        <title>Chloroplast acquisition without the gene transfer in kleptoplastic sea slugs, Plakobranchus ocellatus.</title>
        <authorList>
            <person name="Maeda T."/>
            <person name="Takahashi S."/>
            <person name="Yoshida T."/>
            <person name="Shimamura S."/>
            <person name="Takaki Y."/>
            <person name="Nagai Y."/>
            <person name="Toyoda A."/>
            <person name="Suzuki Y."/>
            <person name="Arimoto A."/>
            <person name="Ishii H."/>
            <person name="Satoh N."/>
            <person name="Nishiyama T."/>
            <person name="Hasebe M."/>
            <person name="Maruyama T."/>
            <person name="Minagawa J."/>
            <person name="Obokata J."/>
            <person name="Shigenobu S."/>
        </authorList>
    </citation>
    <scope>NUCLEOTIDE SEQUENCE [LARGE SCALE GENOMIC DNA]</scope>
</reference>
<keyword evidence="2" id="KW-1185">Reference proteome</keyword>
<evidence type="ECO:0000313" key="1">
    <source>
        <dbReference type="EMBL" id="GFR98517.1"/>
    </source>
</evidence>
<protein>
    <submittedName>
        <fullName evidence="1">Uncharacterized protein</fullName>
    </submittedName>
</protein>